<evidence type="ECO:0000256" key="3">
    <source>
        <dbReference type="SAM" id="SignalP"/>
    </source>
</evidence>
<sequence>MSSFFAKALALSALAAPAFAAPNSMVKKSQIINTSAKQAAIDLCGTADNVVLYDTPWIVYNMFYGAAGSVGTQCTRYDRVEAPVNSDKKIVWSSETNIEYVKATLVVSFPSTIVKTANDLSSDNVPKGYAFVGLTQNLETTISGINSIPTTYDWSRTNSTAFKGNVCYDFMTSNTKGDSTSSSAQELMLWLQYEGGQLPIGWSDGAKATIGNLFGTSWKLYEGKNDDTGITVHTMMPEKQFEGSFIGDLKEWLEALVQHGTFKESTYVNVGNAGTEYFYGNSNLNATLGLQIDLK</sequence>
<reference evidence="4" key="1">
    <citation type="submission" date="2020-06" db="EMBL/GenBank/DDBJ databases">
        <authorList>
            <person name="Onetto C."/>
        </authorList>
    </citation>
    <scope>NUCLEOTIDE SEQUENCE</scope>
</reference>
<evidence type="ECO:0008006" key="6">
    <source>
        <dbReference type="Google" id="ProtNLM"/>
    </source>
</evidence>
<dbReference type="PANTHER" id="PTHR34002:SF9">
    <property type="entry name" value="XYLOGLUCAN-SPECIFIC ENDO-BETA-1,4-GLUCANASE A"/>
    <property type="match status" value="1"/>
</dbReference>
<evidence type="ECO:0000256" key="1">
    <source>
        <dbReference type="ARBA" id="ARBA00005519"/>
    </source>
</evidence>
<dbReference type="PANTHER" id="PTHR34002">
    <property type="entry name" value="BLR1656 PROTEIN"/>
    <property type="match status" value="1"/>
</dbReference>
<keyword evidence="2" id="KW-0624">Polysaccharide degradation</keyword>
<dbReference type="EMBL" id="CAINUL010000016">
    <property type="protein sequence ID" value="CAD0113379.1"/>
    <property type="molecule type" value="Genomic_DNA"/>
</dbReference>
<keyword evidence="5" id="KW-1185">Reference proteome</keyword>
<dbReference type="SUPFAM" id="SSF49899">
    <property type="entry name" value="Concanavalin A-like lectins/glucanases"/>
    <property type="match status" value="1"/>
</dbReference>
<dbReference type="InterPro" id="IPR013319">
    <property type="entry name" value="GH11/12"/>
</dbReference>
<gene>
    <name evidence="4" type="ORF">AWRI4620_LOCUS7634</name>
</gene>
<keyword evidence="2" id="KW-0378">Hydrolase</keyword>
<keyword evidence="3" id="KW-0732">Signal</keyword>
<dbReference type="InterPro" id="IPR002594">
    <property type="entry name" value="GH12"/>
</dbReference>
<organism evidence="4 5">
    <name type="scientific">Aureobasidium uvarum</name>
    <dbReference type="NCBI Taxonomy" id="2773716"/>
    <lineage>
        <taxon>Eukaryota</taxon>
        <taxon>Fungi</taxon>
        <taxon>Dikarya</taxon>
        <taxon>Ascomycota</taxon>
        <taxon>Pezizomycotina</taxon>
        <taxon>Dothideomycetes</taxon>
        <taxon>Dothideomycetidae</taxon>
        <taxon>Dothideales</taxon>
        <taxon>Saccotheciaceae</taxon>
        <taxon>Aureobasidium</taxon>
    </lineage>
</organism>
<comment type="similarity">
    <text evidence="1 2">Belongs to the glycosyl hydrolase 12 (cellulase H) family.</text>
</comment>
<dbReference type="InterPro" id="IPR013320">
    <property type="entry name" value="ConA-like_dom_sf"/>
</dbReference>
<dbReference type="Pfam" id="PF01670">
    <property type="entry name" value="Glyco_hydro_12"/>
    <property type="match status" value="1"/>
</dbReference>
<keyword evidence="2" id="KW-0326">Glycosidase</keyword>
<name>A0A9N8KT34_9PEZI</name>
<dbReference type="Gene3D" id="2.60.120.180">
    <property type="match status" value="1"/>
</dbReference>
<proteinExistence type="inferred from homology"/>
<feature type="chain" id="PRO_5040133767" description="Endoglucanase-1" evidence="3">
    <location>
        <begin position="21"/>
        <end position="295"/>
    </location>
</feature>
<dbReference type="OrthoDB" id="89349at2759"/>
<feature type="signal peptide" evidence="3">
    <location>
        <begin position="1"/>
        <end position="20"/>
    </location>
</feature>
<dbReference type="GO" id="GO:0000272">
    <property type="term" value="P:polysaccharide catabolic process"/>
    <property type="evidence" value="ECO:0007669"/>
    <property type="project" value="UniProtKB-KW"/>
</dbReference>
<dbReference type="GO" id="GO:0008810">
    <property type="term" value="F:cellulase activity"/>
    <property type="evidence" value="ECO:0007669"/>
    <property type="project" value="InterPro"/>
</dbReference>
<evidence type="ECO:0000256" key="2">
    <source>
        <dbReference type="RuleBase" id="RU361163"/>
    </source>
</evidence>
<accession>A0A9N8KT34</accession>
<evidence type="ECO:0000313" key="5">
    <source>
        <dbReference type="Proteomes" id="UP000745764"/>
    </source>
</evidence>
<dbReference type="Proteomes" id="UP000745764">
    <property type="component" value="Unassembled WGS sequence"/>
</dbReference>
<comment type="caution">
    <text evidence="4">The sequence shown here is derived from an EMBL/GenBank/DDBJ whole genome shotgun (WGS) entry which is preliminary data.</text>
</comment>
<keyword evidence="2" id="KW-0119">Carbohydrate metabolism</keyword>
<dbReference type="AlphaFoldDB" id="A0A9N8KT34"/>
<evidence type="ECO:0000313" key="4">
    <source>
        <dbReference type="EMBL" id="CAD0113379.1"/>
    </source>
</evidence>
<protein>
    <recommendedName>
        <fullName evidence="6">Endoglucanase-1</fullName>
    </recommendedName>
</protein>